<dbReference type="EMBL" id="JASNWA010000003">
    <property type="protein sequence ID" value="KAK3178197.1"/>
    <property type="molecule type" value="Genomic_DNA"/>
</dbReference>
<evidence type="ECO:0000313" key="1">
    <source>
        <dbReference type="EMBL" id="KAK3178197.1"/>
    </source>
</evidence>
<dbReference type="Proteomes" id="UP001276659">
    <property type="component" value="Unassembled WGS sequence"/>
</dbReference>
<gene>
    <name evidence="1" type="ORF">OEA41_000330</name>
</gene>
<organism evidence="1 2">
    <name type="scientific">Lepraria neglecta</name>
    <dbReference type="NCBI Taxonomy" id="209136"/>
    <lineage>
        <taxon>Eukaryota</taxon>
        <taxon>Fungi</taxon>
        <taxon>Dikarya</taxon>
        <taxon>Ascomycota</taxon>
        <taxon>Pezizomycotina</taxon>
        <taxon>Lecanoromycetes</taxon>
        <taxon>OSLEUM clade</taxon>
        <taxon>Lecanoromycetidae</taxon>
        <taxon>Lecanorales</taxon>
        <taxon>Lecanorineae</taxon>
        <taxon>Stereocaulaceae</taxon>
        <taxon>Lepraria</taxon>
    </lineage>
</organism>
<evidence type="ECO:0000313" key="2">
    <source>
        <dbReference type="Proteomes" id="UP001276659"/>
    </source>
</evidence>
<name>A0AAE0DPP6_9LECA</name>
<accession>A0AAE0DPP6</accession>
<keyword evidence="2" id="KW-1185">Reference proteome</keyword>
<reference evidence="1" key="1">
    <citation type="submission" date="2022-11" db="EMBL/GenBank/DDBJ databases">
        <title>Chromosomal genome sequence assembly and mating type (MAT) locus characterization of the leprose asexual lichenized fungus Lepraria neglecta (Nyl.) Erichsen.</title>
        <authorList>
            <person name="Allen J.L."/>
            <person name="Pfeffer B."/>
        </authorList>
    </citation>
    <scope>NUCLEOTIDE SEQUENCE</scope>
    <source>
        <strain evidence="1">Allen 5258</strain>
    </source>
</reference>
<comment type="caution">
    <text evidence="1">The sequence shown here is derived from an EMBL/GenBank/DDBJ whole genome shotgun (WGS) entry which is preliminary data.</text>
</comment>
<proteinExistence type="predicted"/>
<protein>
    <submittedName>
        <fullName evidence="1">Uncharacterized protein</fullName>
    </submittedName>
</protein>
<dbReference type="AlphaFoldDB" id="A0AAE0DPP6"/>
<sequence>MTSQIFKIIYAPKGPAIFSTGQIALGFINALKLEGLKDTPSVEDKYYYASTEFPNDDMRIGMVALPSAPIAQLIRPNVMFALKALSLALIQDGCLQEVIFQEECRGEDLYRGGFSKKNNPLDLLQESEPATNASLVATQKRALSIPETNGTFTIPGPGPSNDRYQMRICLVGNTLPKPGMFSVIIDWLFGLGLKIVLAR</sequence>